<dbReference type="SUPFAM" id="SSF56935">
    <property type="entry name" value="Porins"/>
    <property type="match status" value="1"/>
</dbReference>
<feature type="compositionally biased region" description="Low complexity" evidence="1">
    <location>
        <begin position="47"/>
        <end position="58"/>
    </location>
</feature>
<protein>
    <recommendedName>
        <fullName evidence="5">Preprotein translocase subunit YajC</fullName>
    </recommendedName>
</protein>
<feature type="signal peptide" evidence="2">
    <location>
        <begin position="1"/>
        <end position="21"/>
    </location>
</feature>
<keyword evidence="4" id="KW-1185">Reference proteome</keyword>
<evidence type="ECO:0000313" key="4">
    <source>
        <dbReference type="Proteomes" id="UP000623067"/>
    </source>
</evidence>
<dbReference type="EMBL" id="BMIH01000002">
    <property type="protein sequence ID" value="GGB24216.1"/>
    <property type="molecule type" value="Genomic_DNA"/>
</dbReference>
<feature type="chain" id="PRO_5037272111" description="Preprotein translocase subunit YajC" evidence="2">
    <location>
        <begin position="22"/>
        <end position="449"/>
    </location>
</feature>
<organism evidence="3 4">
    <name type="scientific">Sphingomonas metalli</name>
    <dbReference type="NCBI Taxonomy" id="1779358"/>
    <lineage>
        <taxon>Bacteria</taxon>
        <taxon>Pseudomonadati</taxon>
        <taxon>Pseudomonadota</taxon>
        <taxon>Alphaproteobacteria</taxon>
        <taxon>Sphingomonadales</taxon>
        <taxon>Sphingomonadaceae</taxon>
        <taxon>Sphingomonas</taxon>
    </lineage>
</organism>
<gene>
    <name evidence="3" type="ORF">GCM10011380_12220</name>
</gene>
<feature type="region of interest" description="Disordered" evidence="1">
    <location>
        <begin position="42"/>
        <end position="74"/>
    </location>
</feature>
<evidence type="ECO:0000256" key="1">
    <source>
        <dbReference type="SAM" id="MobiDB-lite"/>
    </source>
</evidence>
<reference evidence="3" key="1">
    <citation type="journal article" date="2014" name="Int. J. Syst. Evol. Microbiol.">
        <title>Complete genome sequence of Corynebacterium casei LMG S-19264T (=DSM 44701T), isolated from a smear-ripened cheese.</title>
        <authorList>
            <consortium name="US DOE Joint Genome Institute (JGI-PGF)"/>
            <person name="Walter F."/>
            <person name="Albersmeier A."/>
            <person name="Kalinowski J."/>
            <person name="Ruckert C."/>
        </authorList>
    </citation>
    <scope>NUCLEOTIDE SEQUENCE</scope>
    <source>
        <strain evidence="3">CGMCC 1.15330</strain>
    </source>
</reference>
<reference evidence="3" key="2">
    <citation type="submission" date="2020-09" db="EMBL/GenBank/DDBJ databases">
        <authorList>
            <person name="Sun Q."/>
            <person name="Zhou Y."/>
        </authorList>
    </citation>
    <scope>NUCLEOTIDE SEQUENCE</scope>
    <source>
        <strain evidence="3">CGMCC 1.15330</strain>
    </source>
</reference>
<name>A0A916WS13_9SPHN</name>
<evidence type="ECO:0000313" key="3">
    <source>
        <dbReference type="EMBL" id="GGB24216.1"/>
    </source>
</evidence>
<evidence type="ECO:0000256" key="2">
    <source>
        <dbReference type="SAM" id="SignalP"/>
    </source>
</evidence>
<comment type="caution">
    <text evidence="3">The sequence shown here is derived from an EMBL/GenBank/DDBJ whole genome shotgun (WGS) entry which is preliminary data.</text>
</comment>
<dbReference type="Proteomes" id="UP000623067">
    <property type="component" value="Unassembled WGS sequence"/>
</dbReference>
<proteinExistence type="predicted"/>
<evidence type="ECO:0008006" key="5">
    <source>
        <dbReference type="Google" id="ProtNLM"/>
    </source>
</evidence>
<dbReference type="AlphaFoldDB" id="A0A916WS13"/>
<keyword evidence="2" id="KW-0732">Signal</keyword>
<accession>A0A916WS13</accession>
<sequence>MLVAPLLGSAASLVLAGGASAQVETVPSLTVTAGGAYSSSPFLQPDSNGNSRSSGAASTQLDVRPSVNFSQGTDSATVSANYNRADYFSRYGSNSGYGVSASGRTEPNARTSLGVSVAFDSQILGGGAGFITPLTPPAALPGTISGSPSVIGGVTQGASPVVDGNAPAFTPVTVTPVNLIGVDGDVGLIGLRQRRNLLSAEANGSYRTDPRSTWNGGLNISRSSYPGVASTSPFVNNFNSYGGSLGYSRALTEISTVGFQVAASYVDYDNGFASQIYTPRATYSTSLSERLNLSLAAGAAISRQTGTQAGVTQDGRRRVTVSVNGSLCRTGERSNGCVTVSRTPTVTGFGGVRTQTDIGASFSYRFNPDLSGALSANYSRVGAVQGEVLFPVPAQDIIFTDASLQRRLGRRLSAVGSVSYRRGGGGIVGNNINDVTGRLGLSFSIGRFQ</sequence>